<protein>
    <submittedName>
        <fullName evidence="2">Uncharacterized protein</fullName>
    </submittedName>
</protein>
<dbReference type="EMBL" id="KZ994790">
    <property type="protein sequence ID" value="RKO92067.1"/>
    <property type="molecule type" value="Genomic_DNA"/>
</dbReference>
<feature type="compositionally biased region" description="Basic and acidic residues" evidence="1">
    <location>
        <begin position="119"/>
        <end position="132"/>
    </location>
</feature>
<dbReference type="Proteomes" id="UP000269721">
    <property type="component" value="Unassembled WGS sequence"/>
</dbReference>
<evidence type="ECO:0000313" key="2">
    <source>
        <dbReference type="EMBL" id="RKO92067.1"/>
    </source>
</evidence>
<dbReference type="AlphaFoldDB" id="A0A4V1IS24"/>
<sequence>MQPSDNQDVLIDIEEAMRTLQPSAGHPIPDAPAPDNATAHWFPVIDSLLAVSALEDQQRSSDGGGDPLPGWDVLVALMDTYFKDVTGIVDVVHEEVVVKRGGGDVNGGDGMPTTITRDPSLDESKPGPDLPHHTSPPQTANISGVLPHPATPTATEQPNHDLPRPRLQHARCRRTQPPSARRDPHHFPCALPPREAAHPRCAQRPLAAATADPRAPNPVLRSGR</sequence>
<reference evidence="3" key="1">
    <citation type="journal article" date="2018" name="Nat. Microbiol.">
        <title>Leveraging single-cell genomics to expand the fungal tree of life.</title>
        <authorList>
            <person name="Ahrendt S.R."/>
            <person name="Quandt C.A."/>
            <person name="Ciobanu D."/>
            <person name="Clum A."/>
            <person name="Salamov A."/>
            <person name="Andreopoulos B."/>
            <person name="Cheng J.F."/>
            <person name="Woyke T."/>
            <person name="Pelin A."/>
            <person name="Henrissat B."/>
            <person name="Reynolds N.K."/>
            <person name="Benny G.L."/>
            <person name="Smith M.E."/>
            <person name="James T.Y."/>
            <person name="Grigoriev I.V."/>
        </authorList>
    </citation>
    <scope>NUCLEOTIDE SEQUENCE [LARGE SCALE GENOMIC DNA]</scope>
</reference>
<accession>A0A4V1IS24</accession>
<feature type="region of interest" description="Disordered" evidence="1">
    <location>
        <begin position="100"/>
        <end position="224"/>
    </location>
</feature>
<keyword evidence="3" id="KW-1185">Reference proteome</keyword>
<evidence type="ECO:0000313" key="3">
    <source>
        <dbReference type="Proteomes" id="UP000269721"/>
    </source>
</evidence>
<name>A0A4V1IS24_9FUNG</name>
<organism evidence="2 3">
    <name type="scientific">Blyttiomyces helicus</name>
    <dbReference type="NCBI Taxonomy" id="388810"/>
    <lineage>
        <taxon>Eukaryota</taxon>
        <taxon>Fungi</taxon>
        <taxon>Fungi incertae sedis</taxon>
        <taxon>Chytridiomycota</taxon>
        <taxon>Chytridiomycota incertae sedis</taxon>
        <taxon>Chytridiomycetes</taxon>
        <taxon>Chytridiomycetes incertae sedis</taxon>
        <taxon>Blyttiomyces</taxon>
    </lineage>
</organism>
<proteinExistence type="predicted"/>
<evidence type="ECO:0000256" key="1">
    <source>
        <dbReference type="SAM" id="MobiDB-lite"/>
    </source>
</evidence>
<gene>
    <name evidence="2" type="ORF">BDK51DRAFT_41111</name>
</gene>